<sequence length="269" mass="28955">MAPARSPPPCHLILPCFLYLLLLAAASVLSASHGLAHLSSNVLLRPDYAAAALCDFCLDPIYAPSSIRAGVGGYRAPEVVDTRGCVLPRRLGVLTAEPEPAPQQAPPLSAPPPFPGILSSSTAGSTRPRLNLMSHGSSPSEFFCLPNPFLHHQFRTWPPEFPPSGPWPELHTPSNAACYPRRQAPAAAAGGGRKPSACRSRSAGALGRRHVVASPSGNPRRTMRQWEPKRRRAALLRNRPVKRVYVAFFLAKSASEEPDPYVTVIINMA</sequence>
<proteinExistence type="predicted"/>
<name>M7ZTS3_TRIUA</name>
<gene>
    <name evidence="1" type="ORF">TRIUR3_21388</name>
</gene>
<dbReference type="EMBL" id="KD219397">
    <property type="protein sequence ID" value="EMS51504.1"/>
    <property type="molecule type" value="Genomic_DNA"/>
</dbReference>
<accession>M7ZTS3</accession>
<protein>
    <submittedName>
        <fullName evidence="1">Uncharacterized protein</fullName>
    </submittedName>
</protein>
<reference evidence="1" key="1">
    <citation type="journal article" date="2013" name="Nature">
        <title>Draft genome of the wheat A-genome progenitor Triticum urartu.</title>
        <authorList>
            <person name="Ling H.Q."/>
            <person name="Zhao S."/>
            <person name="Liu D."/>
            <person name="Wang J."/>
            <person name="Sun H."/>
            <person name="Zhang C."/>
            <person name="Fan H."/>
            <person name="Li D."/>
            <person name="Dong L."/>
            <person name="Tao Y."/>
            <person name="Gao C."/>
            <person name="Wu H."/>
            <person name="Li Y."/>
            <person name="Cui Y."/>
            <person name="Guo X."/>
            <person name="Zheng S."/>
            <person name="Wang B."/>
            <person name="Yu K."/>
            <person name="Liang Q."/>
            <person name="Yang W."/>
            <person name="Lou X."/>
            <person name="Chen J."/>
            <person name="Feng M."/>
            <person name="Jian J."/>
            <person name="Zhang X."/>
            <person name="Luo G."/>
            <person name="Jiang Y."/>
            <person name="Liu J."/>
            <person name="Wang Z."/>
            <person name="Sha Y."/>
            <person name="Zhang B."/>
            <person name="Wu H."/>
            <person name="Tang D."/>
            <person name="Shen Q."/>
            <person name="Xue P."/>
            <person name="Zou S."/>
            <person name="Wang X."/>
            <person name="Liu X."/>
            <person name="Wang F."/>
            <person name="Yang Y."/>
            <person name="An X."/>
            <person name="Dong Z."/>
            <person name="Zhang K."/>
            <person name="Zhang X."/>
            <person name="Luo M.C."/>
            <person name="Dvorak J."/>
            <person name="Tong Y."/>
            <person name="Wang J."/>
            <person name="Yang H."/>
            <person name="Li Z."/>
            <person name="Wang D."/>
            <person name="Zhang A."/>
            <person name="Wang J."/>
        </authorList>
    </citation>
    <scope>NUCLEOTIDE SEQUENCE</scope>
</reference>
<dbReference type="AlphaFoldDB" id="M7ZTS3"/>
<dbReference type="STRING" id="4572.M7ZTS3"/>
<organism evidence="1">
    <name type="scientific">Triticum urartu</name>
    <name type="common">Red wild einkorn</name>
    <name type="synonym">Crithodium urartu</name>
    <dbReference type="NCBI Taxonomy" id="4572"/>
    <lineage>
        <taxon>Eukaryota</taxon>
        <taxon>Viridiplantae</taxon>
        <taxon>Streptophyta</taxon>
        <taxon>Embryophyta</taxon>
        <taxon>Tracheophyta</taxon>
        <taxon>Spermatophyta</taxon>
        <taxon>Magnoliopsida</taxon>
        <taxon>Liliopsida</taxon>
        <taxon>Poales</taxon>
        <taxon>Poaceae</taxon>
        <taxon>BOP clade</taxon>
        <taxon>Pooideae</taxon>
        <taxon>Triticodae</taxon>
        <taxon>Triticeae</taxon>
        <taxon>Triticinae</taxon>
        <taxon>Triticum</taxon>
    </lineage>
</organism>
<evidence type="ECO:0000313" key="1">
    <source>
        <dbReference type="EMBL" id="EMS51504.1"/>
    </source>
</evidence>